<gene>
    <name evidence="1" type="ORF">Pmar_PMAR012732</name>
</gene>
<dbReference type="GeneID" id="9060323"/>
<dbReference type="InParanoid" id="C5KUU1"/>
<evidence type="ECO:0000313" key="2">
    <source>
        <dbReference type="Proteomes" id="UP000007800"/>
    </source>
</evidence>
<dbReference type="AlphaFoldDB" id="C5KUU1"/>
<evidence type="ECO:0000313" key="1">
    <source>
        <dbReference type="EMBL" id="EER11752.1"/>
    </source>
</evidence>
<protein>
    <submittedName>
        <fullName evidence="1">Uncharacterized protein</fullName>
    </submittedName>
</protein>
<proteinExistence type="predicted"/>
<dbReference type="RefSeq" id="XP_002779957.1">
    <property type="nucleotide sequence ID" value="XM_002779911.1"/>
</dbReference>
<reference evidence="1 2" key="1">
    <citation type="submission" date="2008-07" db="EMBL/GenBank/DDBJ databases">
        <authorList>
            <person name="El-Sayed N."/>
            <person name="Caler E."/>
            <person name="Inman J."/>
            <person name="Amedeo P."/>
            <person name="Hass B."/>
            <person name="Wortman J."/>
        </authorList>
    </citation>
    <scope>NUCLEOTIDE SEQUENCE [LARGE SCALE GENOMIC DNA]</scope>
    <source>
        <strain evidence="2">ATCC 50983 / TXsc</strain>
    </source>
</reference>
<dbReference type="EMBL" id="GG676351">
    <property type="protein sequence ID" value="EER11752.1"/>
    <property type="molecule type" value="Genomic_DNA"/>
</dbReference>
<accession>C5KUU1</accession>
<dbReference type="Proteomes" id="UP000007800">
    <property type="component" value="Unassembled WGS sequence"/>
</dbReference>
<organism evidence="2">
    <name type="scientific">Perkinsus marinus (strain ATCC 50983 / TXsc)</name>
    <dbReference type="NCBI Taxonomy" id="423536"/>
    <lineage>
        <taxon>Eukaryota</taxon>
        <taxon>Sar</taxon>
        <taxon>Alveolata</taxon>
        <taxon>Perkinsozoa</taxon>
        <taxon>Perkinsea</taxon>
        <taxon>Perkinsida</taxon>
        <taxon>Perkinsidae</taxon>
        <taxon>Perkinsus</taxon>
    </lineage>
</organism>
<keyword evidence="2" id="KW-1185">Reference proteome</keyword>
<sequence>MHRNHIASVTRRHLDCRSLMMSFRDLPFHTTTICPCTFATSRRISRSSPSCAISRSLHPASPPLAYSSSMLSSVMSTRFPSKCLPATRSLLSPRSICSYITLAPSDRRTDEVFNSTAVSIGSNIPLFAHHNLDVPSSQSSQSPSDSCLIPCLSAWPAQASTSALTTRWRPPSRIRETLWCLISCSAPD</sequence>
<name>C5KUU1_PERM5</name>